<evidence type="ECO:0000259" key="6">
    <source>
        <dbReference type="SMART" id="SM00363"/>
    </source>
</evidence>
<dbReference type="PROSITE" id="PS50889">
    <property type="entry name" value="S4"/>
    <property type="match status" value="1"/>
</dbReference>
<organism evidence="7 8">
    <name type="scientific">Secundilactobacillus malefermentans</name>
    <dbReference type="NCBI Taxonomy" id="176292"/>
    <lineage>
        <taxon>Bacteria</taxon>
        <taxon>Bacillati</taxon>
        <taxon>Bacillota</taxon>
        <taxon>Bacilli</taxon>
        <taxon>Lactobacillales</taxon>
        <taxon>Lactobacillaceae</taxon>
        <taxon>Secundilactobacillus</taxon>
    </lineage>
</organism>
<dbReference type="STRING" id="1122149.FD44_GL001683"/>
<sequence length="240" mass="27003">MERLQKVLAHAGVASRRKSESMITTGRVRVNGQVVTELGTKVSVNDQIVVDGVPIANEAPVYILMYKPKSIISTVSDEKHRATVMDLLEDEVNERVYPVGRLDYDTTGVLLLTNDGELANRLTHPKYEIEKNYVAKVEGIPTNDELETIRHGIQVDTFKAAPARVKVTSADRAKKTAIVSMTIHEGKNHQVKKMLQTIGHPVEKLKRESYSFLQLGGLRPGEWRRLKPEEVKQLKKQVQM</sequence>
<dbReference type="InterPro" id="IPR006145">
    <property type="entry name" value="PsdUridine_synth_RsuA/RluA"/>
</dbReference>
<dbReference type="InterPro" id="IPR020094">
    <property type="entry name" value="TruA/RsuA/RluB/E/F_N"/>
</dbReference>
<evidence type="ECO:0000256" key="3">
    <source>
        <dbReference type="ARBA" id="ARBA00023235"/>
    </source>
</evidence>
<dbReference type="CDD" id="cd00165">
    <property type="entry name" value="S4"/>
    <property type="match status" value="1"/>
</dbReference>
<evidence type="ECO:0000313" key="8">
    <source>
        <dbReference type="Proteomes" id="UP000294854"/>
    </source>
</evidence>
<dbReference type="CDD" id="cd02870">
    <property type="entry name" value="PseudoU_synth_RsuA_like"/>
    <property type="match status" value="1"/>
</dbReference>
<dbReference type="SUPFAM" id="SSF55120">
    <property type="entry name" value="Pseudouridine synthase"/>
    <property type="match status" value="1"/>
</dbReference>
<dbReference type="FunFam" id="3.30.70.1560:FF:000001">
    <property type="entry name" value="Pseudouridine synthase"/>
    <property type="match status" value="1"/>
</dbReference>
<dbReference type="Gene3D" id="3.30.70.580">
    <property type="entry name" value="Pseudouridine synthase I, catalytic domain, N-terminal subdomain"/>
    <property type="match status" value="1"/>
</dbReference>
<keyword evidence="2 4" id="KW-0694">RNA-binding</keyword>
<accession>A0A4R5NNY6</accession>
<gene>
    <name evidence="7" type="ORF">C5L31_001318</name>
</gene>
<dbReference type="PANTHER" id="PTHR47683">
    <property type="entry name" value="PSEUDOURIDINE SYNTHASE FAMILY PROTEIN-RELATED"/>
    <property type="match status" value="1"/>
</dbReference>
<feature type="domain" description="RNA-binding S4" evidence="6">
    <location>
        <begin position="2"/>
        <end position="59"/>
    </location>
</feature>
<dbReference type="GO" id="GO:0000455">
    <property type="term" value="P:enzyme-directed rRNA pseudouridine synthesis"/>
    <property type="evidence" value="ECO:0007669"/>
    <property type="project" value="UniProtKB-ARBA"/>
</dbReference>
<evidence type="ECO:0000313" key="7">
    <source>
        <dbReference type="EMBL" id="TDG78083.1"/>
    </source>
</evidence>
<dbReference type="PROSITE" id="PS01149">
    <property type="entry name" value="PSI_RSU"/>
    <property type="match status" value="1"/>
</dbReference>
<dbReference type="SMART" id="SM00363">
    <property type="entry name" value="S4"/>
    <property type="match status" value="1"/>
</dbReference>
<dbReference type="Proteomes" id="UP000294854">
    <property type="component" value="Unassembled WGS sequence"/>
</dbReference>
<comment type="caution">
    <text evidence="7">The sequence shown here is derived from an EMBL/GenBank/DDBJ whole genome shotgun (WGS) entry which is preliminary data.</text>
</comment>
<keyword evidence="8" id="KW-1185">Reference proteome</keyword>
<dbReference type="Gene3D" id="3.10.290.10">
    <property type="entry name" value="RNA-binding S4 domain"/>
    <property type="match status" value="1"/>
</dbReference>
<dbReference type="SUPFAM" id="SSF55174">
    <property type="entry name" value="Alpha-L RNA-binding motif"/>
    <property type="match status" value="1"/>
</dbReference>
<dbReference type="InterPro" id="IPR036986">
    <property type="entry name" value="S4_RNA-bd_sf"/>
</dbReference>
<dbReference type="FunFam" id="3.10.290.10:FF:000003">
    <property type="entry name" value="Pseudouridine synthase"/>
    <property type="match status" value="1"/>
</dbReference>
<keyword evidence="3 5" id="KW-0413">Isomerase</keyword>
<dbReference type="OrthoDB" id="9807213at2"/>
<dbReference type="InterPro" id="IPR000748">
    <property type="entry name" value="PsdUridine_synth_RsuA/RluB/E/F"/>
</dbReference>
<evidence type="ECO:0000256" key="5">
    <source>
        <dbReference type="RuleBase" id="RU003887"/>
    </source>
</evidence>
<dbReference type="InterPro" id="IPR050343">
    <property type="entry name" value="RsuA_PseudoU_synthase"/>
</dbReference>
<evidence type="ECO:0000256" key="2">
    <source>
        <dbReference type="ARBA" id="ARBA00022884"/>
    </source>
</evidence>
<dbReference type="EMBL" id="PUFO01000045">
    <property type="protein sequence ID" value="TDG78083.1"/>
    <property type="molecule type" value="Genomic_DNA"/>
</dbReference>
<name>A0A4R5NNY6_9LACO</name>
<protein>
    <recommendedName>
        <fullName evidence="5">Pseudouridine synthase</fullName>
        <ecNumber evidence="5">5.4.99.-</ecNumber>
    </recommendedName>
</protein>
<comment type="similarity">
    <text evidence="1 5">Belongs to the pseudouridine synthase RsuA family.</text>
</comment>
<dbReference type="EC" id="5.4.99.-" evidence="5"/>
<dbReference type="Pfam" id="PF01479">
    <property type="entry name" value="S4"/>
    <property type="match status" value="1"/>
</dbReference>
<dbReference type="GO" id="GO:0005829">
    <property type="term" value="C:cytosol"/>
    <property type="evidence" value="ECO:0007669"/>
    <property type="project" value="UniProtKB-ARBA"/>
</dbReference>
<dbReference type="RefSeq" id="WP_010619770.1">
    <property type="nucleotide sequence ID" value="NZ_CP042371.1"/>
</dbReference>
<dbReference type="InterPro" id="IPR002942">
    <property type="entry name" value="S4_RNA-bd"/>
</dbReference>
<dbReference type="InterPro" id="IPR042092">
    <property type="entry name" value="PsdUridine_s_RsuA/RluB/E/F_cat"/>
</dbReference>
<reference evidence="7 8" key="1">
    <citation type="journal article" date="2019" name="Appl. Microbiol. Biotechnol.">
        <title>Uncovering carbohydrate metabolism through a genotype-phenotype association study of 56 lactic acid bacteria genomes.</title>
        <authorList>
            <person name="Buron-Moles G."/>
            <person name="Chailyan A."/>
            <person name="Dolejs I."/>
            <person name="Forster J."/>
            <person name="Miks M.H."/>
        </authorList>
    </citation>
    <scope>NUCLEOTIDE SEQUENCE [LARGE SCALE GENOMIC DNA]</scope>
    <source>
        <strain evidence="7 8">ATCC 49373</strain>
    </source>
</reference>
<proteinExistence type="inferred from homology"/>
<dbReference type="NCBIfam" id="TIGR00093">
    <property type="entry name" value="pseudouridine synthase"/>
    <property type="match status" value="1"/>
</dbReference>
<dbReference type="GO" id="GO:0120159">
    <property type="term" value="F:rRNA pseudouridine synthase activity"/>
    <property type="evidence" value="ECO:0007669"/>
    <property type="project" value="UniProtKB-ARBA"/>
</dbReference>
<dbReference type="Pfam" id="PF00849">
    <property type="entry name" value="PseudoU_synth_2"/>
    <property type="match status" value="1"/>
</dbReference>
<dbReference type="InterPro" id="IPR020103">
    <property type="entry name" value="PsdUridine_synth_cat_dom_sf"/>
</dbReference>
<dbReference type="AlphaFoldDB" id="A0A4R5NNY6"/>
<dbReference type="PANTHER" id="PTHR47683:SF2">
    <property type="entry name" value="RNA-BINDING S4 DOMAIN-CONTAINING PROTEIN"/>
    <property type="match status" value="1"/>
</dbReference>
<dbReference type="Gene3D" id="3.30.70.1560">
    <property type="entry name" value="Alpha-L RNA-binding motif"/>
    <property type="match status" value="1"/>
</dbReference>
<evidence type="ECO:0000256" key="4">
    <source>
        <dbReference type="PROSITE-ProRule" id="PRU00182"/>
    </source>
</evidence>
<dbReference type="InterPro" id="IPR018496">
    <property type="entry name" value="PsdUridine_synth_RsuA/RluB_CS"/>
</dbReference>
<dbReference type="GO" id="GO:0003723">
    <property type="term" value="F:RNA binding"/>
    <property type="evidence" value="ECO:0007669"/>
    <property type="project" value="UniProtKB-KW"/>
</dbReference>
<evidence type="ECO:0000256" key="1">
    <source>
        <dbReference type="ARBA" id="ARBA00008348"/>
    </source>
</evidence>